<evidence type="ECO:0000313" key="2">
    <source>
        <dbReference type="EMBL" id="GBN04247.1"/>
    </source>
</evidence>
<dbReference type="PANTHER" id="PTHR43016:SF13">
    <property type="entry name" value="PRESEQUENCE PROTEASE, MITOCHONDRIAL"/>
    <property type="match status" value="1"/>
</dbReference>
<feature type="domain" description="Peptidase M16C associated" evidence="1">
    <location>
        <begin position="2"/>
        <end position="88"/>
    </location>
</feature>
<dbReference type="OrthoDB" id="6418845at2759"/>
<proteinExistence type="predicted"/>
<keyword evidence="4" id="KW-1185">Reference proteome</keyword>
<dbReference type="EMBL" id="BGPR01115525">
    <property type="protein sequence ID" value="GBN04247.1"/>
    <property type="molecule type" value="Genomic_DNA"/>
</dbReference>
<dbReference type="Pfam" id="PF08367">
    <property type="entry name" value="M16C_assoc"/>
    <property type="match status" value="1"/>
</dbReference>
<accession>A0A4Y2KQ38</accession>
<dbReference type="Gene3D" id="3.30.830.10">
    <property type="entry name" value="Metalloenzyme, LuxS/M16 peptidase-like"/>
    <property type="match status" value="1"/>
</dbReference>
<dbReference type="GO" id="GO:0016485">
    <property type="term" value="P:protein processing"/>
    <property type="evidence" value="ECO:0007669"/>
    <property type="project" value="TreeGrafter"/>
</dbReference>
<dbReference type="Proteomes" id="UP000499080">
    <property type="component" value="Unassembled WGS sequence"/>
</dbReference>
<dbReference type="PANTHER" id="PTHR43016">
    <property type="entry name" value="PRESEQUENCE PROTEASE"/>
    <property type="match status" value="1"/>
</dbReference>
<evidence type="ECO:0000313" key="3">
    <source>
        <dbReference type="EMBL" id="GBN04292.1"/>
    </source>
</evidence>
<reference evidence="3 4" key="1">
    <citation type="journal article" date="2019" name="Sci. Rep.">
        <title>Orb-weaving spider Araneus ventricosus genome elucidates the spidroin gene catalogue.</title>
        <authorList>
            <person name="Kono N."/>
            <person name="Nakamura H."/>
            <person name="Ohtoshi R."/>
            <person name="Moran D.A.P."/>
            <person name="Shinohara A."/>
            <person name="Yoshida Y."/>
            <person name="Fujiwara M."/>
            <person name="Mori M."/>
            <person name="Tomita M."/>
            <person name="Arakawa K."/>
        </authorList>
    </citation>
    <scope>NUCLEOTIDE SEQUENCE [LARGE SCALE GENOMIC DNA]</scope>
</reference>
<comment type="caution">
    <text evidence="3">The sequence shown here is derived from an EMBL/GenBank/DDBJ whole genome shotgun (WGS) entry which is preliminary data.</text>
</comment>
<keyword evidence="3" id="KW-0645">Protease</keyword>
<dbReference type="SUPFAM" id="SSF63411">
    <property type="entry name" value="LuxS/MPP-like metallohydrolase"/>
    <property type="match status" value="1"/>
</dbReference>
<keyword evidence="3" id="KW-0378">Hydrolase</keyword>
<organism evidence="3 4">
    <name type="scientific">Araneus ventricosus</name>
    <name type="common">Orbweaver spider</name>
    <name type="synonym">Epeira ventricosa</name>
    <dbReference type="NCBI Taxonomy" id="182803"/>
    <lineage>
        <taxon>Eukaryota</taxon>
        <taxon>Metazoa</taxon>
        <taxon>Ecdysozoa</taxon>
        <taxon>Arthropoda</taxon>
        <taxon>Chelicerata</taxon>
        <taxon>Arachnida</taxon>
        <taxon>Araneae</taxon>
        <taxon>Araneomorphae</taxon>
        <taxon>Entelegynae</taxon>
        <taxon>Araneoidea</taxon>
        <taxon>Araneidae</taxon>
        <taxon>Araneus</taxon>
    </lineage>
</organism>
<dbReference type="InterPro" id="IPR011249">
    <property type="entry name" value="Metalloenz_LuxS/M16"/>
</dbReference>
<evidence type="ECO:0000259" key="1">
    <source>
        <dbReference type="Pfam" id="PF08367"/>
    </source>
</evidence>
<dbReference type="GO" id="GO:0046872">
    <property type="term" value="F:metal ion binding"/>
    <property type="evidence" value="ECO:0007669"/>
    <property type="project" value="InterPro"/>
</dbReference>
<sequence length="157" mass="17672">ALLLSSYCLDKNIESMFSLWKDIITDVRLEDSERLTQLIQLSAAEMAQSITYNGHRYSMLKASSSLSRSAHLKEKTSGLSQITFMKQLAEMQNHEELLGRLKKLADVLFNRTPMRCSLNATPNFMQSATNSLDSFLHQLPVSEASSNSKQVALFHNS</sequence>
<dbReference type="GO" id="GO:0005759">
    <property type="term" value="C:mitochondrial matrix"/>
    <property type="evidence" value="ECO:0007669"/>
    <property type="project" value="TreeGrafter"/>
</dbReference>
<dbReference type="InterPro" id="IPR013578">
    <property type="entry name" value="Peptidase_M16C_assoc"/>
</dbReference>
<gene>
    <name evidence="3" type="primary">pitrm1_2</name>
    <name evidence="2" type="synonym">pitrm1_3</name>
    <name evidence="3" type="ORF">AVEN_108283_1</name>
    <name evidence="2" type="ORF">AVEN_234156_1</name>
</gene>
<dbReference type="GO" id="GO:0004222">
    <property type="term" value="F:metalloendopeptidase activity"/>
    <property type="evidence" value="ECO:0007669"/>
    <property type="project" value="TreeGrafter"/>
</dbReference>
<dbReference type="AlphaFoldDB" id="A0A4Y2KQ38"/>
<evidence type="ECO:0000313" key="4">
    <source>
        <dbReference type="Proteomes" id="UP000499080"/>
    </source>
</evidence>
<dbReference type="EMBL" id="BGPR01115535">
    <property type="protein sequence ID" value="GBN04292.1"/>
    <property type="molecule type" value="Genomic_DNA"/>
</dbReference>
<protein>
    <submittedName>
        <fullName evidence="3">Presequence protease, mitochondrial</fullName>
    </submittedName>
</protein>
<name>A0A4Y2KQ38_ARAVE</name>
<feature type="non-terminal residue" evidence="3">
    <location>
        <position position="1"/>
    </location>
</feature>